<comment type="caution">
    <text evidence="3">The sequence shown here is derived from an EMBL/GenBank/DDBJ whole genome shotgun (WGS) entry which is preliminary data.</text>
</comment>
<dbReference type="PANTHER" id="PTHR42852:SF13">
    <property type="entry name" value="PROTEIN DIPZ"/>
    <property type="match status" value="1"/>
</dbReference>
<evidence type="ECO:0000313" key="3">
    <source>
        <dbReference type="EMBL" id="OGZ08743.1"/>
    </source>
</evidence>
<sequence>MKQLIFLIVVIGLGIGLSVAVSRLRSGARPAAGNTLDSPATDSSPTKVAADKTRYPKYREIVKPSGFVNTDKITLGELVGKKVILLDIMTYSCINCVRTFPYLVEWYDKYKDDGLEIVAIHTPEFAFEKKKENVQAAMNKYGLKFPVVMDNDYATWNAYGNRYWPRKYLIDIDGYIVYDHIGEGAYDETERKIQTLLRERADRLGVADKVEKDMAKPEAEEVNRFTVKSPETYFGALRQSYSGYTIAEEGRVTAFAEPDVIRPNQLYLVGDWKITGEYAEAAGAGAKIIFKYSAQKVFLVASANTAVRATILRDGEPVGAGQGSDVKDSVVEFKNEDLYRLIEDSAGGEHVLEIIMEKPGARVFAFTFG</sequence>
<name>A0A1G2D574_9BACT</name>
<evidence type="ECO:0000259" key="2">
    <source>
        <dbReference type="PROSITE" id="PS51352"/>
    </source>
</evidence>
<dbReference type="PANTHER" id="PTHR42852">
    <property type="entry name" value="THIOL:DISULFIDE INTERCHANGE PROTEIN DSBE"/>
    <property type="match status" value="1"/>
</dbReference>
<reference evidence="3 4" key="1">
    <citation type="journal article" date="2016" name="Nat. Commun.">
        <title>Thousands of microbial genomes shed light on interconnected biogeochemical processes in an aquifer system.</title>
        <authorList>
            <person name="Anantharaman K."/>
            <person name="Brown C.T."/>
            <person name="Hug L.A."/>
            <person name="Sharon I."/>
            <person name="Castelle C.J."/>
            <person name="Probst A.J."/>
            <person name="Thomas B.C."/>
            <person name="Singh A."/>
            <person name="Wilkins M.J."/>
            <person name="Karaoz U."/>
            <person name="Brodie E.L."/>
            <person name="Williams K.H."/>
            <person name="Hubbard S.S."/>
            <person name="Banfield J.F."/>
        </authorList>
    </citation>
    <scope>NUCLEOTIDE SEQUENCE [LARGE SCALE GENOMIC DNA]</scope>
</reference>
<evidence type="ECO:0000256" key="1">
    <source>
        <dbReference type="SAM" id="MobiDB-lite"/>
    </source>
</evidence>
<dbReference type="PROSITE" id="PS51352">
    <property type="entry name" value="THIOREDOXIN_2"/>
    <property type="match status" value="1"/>
</dbReference>
<dbReference type="InterPro" id="IPR036249">
    <property type="entry name" value="Thioredoxin-like_sf"/>
</dbReference>
<proteinExistence type="predicted"/>
<dbReference type="InterPro" id="IPR050553">
    <property type="entry name" value="Thioredoxin_ResA/DsbE_sf"/>
</dbReference>
<dbReference type="Gene3D" id="3.40.30.10">
    <property type="entry name" value="Glutaredoxin"/>
    <property type="match status" value="1"/>
</dbReference>
<feature type="domain" description="Thioredoxin" evidence="2">
    <location>
        <begin position="25"/>
        <end position="198"/>
    </location>
</feature>
<dbReference type="Proteomes" id="UP000177996">
    <property type="component" value="Unassembled WGS sequence"/>
</dbReference>
<evidence type="ECO:0000313" key="4">
    <source>
        <dbReference type="Proteomes" id="UP000177996"/>
    </source>
</evidence>
<dbReference type="GO" id="GO:0016491">
    <property type="term" value="F:oxidoreductase activity"/>
    <property type="evidence" value="ECO:0007669"/>
    <property type="project" value="InterPro"/>
</dbReference>
<dbReference type="Gene3D" id="2.60.120.260">
    <property type="entry name" value="Galactose-binding domain-like"/>
    <property type="match status" value="1"/>
</dbReference>
<organism evidence="3 4">
    <name type="scientific">Candidatus Lloydbacteria bacterium RIFCSPHIGHO2_02_FULL_50_13</name>
    <dbReference type="NCBI Taxonomy" id="1798661"/>
    <lineage>
        <taxon>Bacteria</taxon>
        <taxon>Candidatus Lloydiibacteriota</taxon>
    </lineage>
</organism>
<gene>
    <name evidence="3" type="ORF">A3D65_06230</name>
</gene>
<dbReference type="InterPro" id="IPR041017">
    <property type="entry name" value="Thioredoxin_10"/>
</dbReference>
<dbReference type="EMBL" id="MHLL01000029">
    <property type="protein sequence ID" value="OGZ08743.1"/>
    <property type="molecule type" value="Genomic_DNA"/>
</dbReference>
<feature type="region of interest" description="Disordered" evidence="1">
    <location>
        <begin position="30"/>
        <end position="49"/>
    </location>
</feature>
<dbReference type="Pfam" id="PF08534">
    <property type="entry name" value="Redoxin"/>
    <property type="match status" value="1"/>
</dbReference>
<protein>
    <recommendedName>
        <fullName evidence="2">Thioredoxin domain-containing protein</fullName>
    </recommendedName>
</protein>
<dbReference type="AlphaFoldDB" id="A0A1G2D574"/>
<dbReference type="SUPFAM" id="SSF52833">
    <property type="entry name" value="Thioredoxin-like"/>
    <property type="match status" value="1"/>
</dbReference>
<dbReference type="InterPro" id="IPR013766">
    <property type="entry name" value="Thioredoxin_domain"/>
</dbReference>
<dbReference type="InterPro" id="IPR013740">
    <property type="entry name" value="Redoxin"/>
</dbReference>
<dbReference type="Pfam" id="PF17991">
    <property type="entry name" value="Thioredoxin_10"/>
    <property type="match status" value="1"/>
</dbReference>
<feature type="compositionally biased region" description="Polar residues" evidence="1">
    <location>
        <begin position="35"/>
        <end position="46"/>
    </location>
</feature>
<accession>A0A1G2D574</accession>
<dbReference type="STRING" id="1798661.A3D65_06230"/>